<feature type="domain" description="Glycoside hydrolase family 38 central" evidence="5">
    <location>
        <begin position="534"/>
        <end position="611"/>
    </location>
</feature>
<dbReference type="FunFam" id="3.20.110.10:FF:000002">
    <property type="entry name" value="alpha-mannosidase 2C1 isoform X1"/>
    <property type="match status" value="1"/>
</dbReference>
<dbReference type="SUPFAM" id="SSF74650">
    <property type="entry name" value="Galactose mutarotase-like"/>
    <property type="match status" value="1"/>
</dbReference>
<dbReference type="AlphaFoldDB" id="D7BLK2"/>
<evidence type="ECO:0000313" key="7">
    <source>
        <dbReference type="Proteomes" id="UP000000376"/>
    </source>
</evidence>
<protein>
    <submittedName>
        <fullName evidence="6">Glycoside hydrolase family 38</fullName>
    </submittedName>
</protein>
<evidence type="ECO:0000313" key="6">
    <source>
        <dbReference type="EMBL" id="ADH91801.1"/>
    </source>
</evidence>
<evidence type="ECO:0000259" key="5">
    <source>
        <dbReference type="SMART" id="SM00872"/>
    </source>
</evidence>
<proteinExistence type="inferred from homology"/>
<dbReference type="InterPro" id="IPR011013">
    <property type="entry name" value="Gal_mutarotase_sf_dom"/>
</dbReference>
<dbReference type="KEGG" id="ahe:Arch_0034"/>
<dbReference type="GO" id="GO:0046872">
    <property type="term" value="F:metal ion binding"/>
    <property type="evidence" value="ECO:0007669"/>
    <property type="project" value="UniProtKB-KW"/>
</dbReference>
<dbReference type="HOGENOM" id="CLU_003442_0_1_11"/>
<evidence type="ECO:0000256" key="2">
    <source>
        <dbReference type="ARBA" id="ARBA00022723"/>
    </source>
</evidence>
<dbReference type="SUPFAM" id="SSF88688">
    <property type="entry name" value="Families 57/38 glycoside transferase middle domain"/>
    <property type="match status" value="1"/>
</dbReference>
<dbReference type="PANTHER" id="PTHR46017">
    <property type="entry name" value="ALPHA-MANNOSIDASE 2C1"/>
    <property type="match status" value="1"/>
</dbReference>
<evidence type="ECO:0000256" key="3">
    <source>
        <dbReference type="ARBA" id="ARBA00022801"/>
    </source>
</evidence>
<evidence type="ECO:0000256" key="4">
    <source>
        <dbReference type="ARBA" id="ARBA00023295"/>
    </source>
</evidence>
<reference evidence="6 7" key="1">
    <citation type="journal article" date="2010" name="Stand. Genomic Sci.">
        <title>Complete genome sequence of Arcanobacterium haemolyticum type strain (11018).</title>
        <authorList>
            <person name="Yasawong M."/>
            <person name="Teshima H."/>
            <person name="Lapidus A."/>
            <person name="Nolan M."/>
            <person name="Lucas S."/>
            <person name="Glavina Del Rio T."/>
            <person name="Tice H."/>
            <person name="Cheng J."/>
            <person name="Bruce D."/>
            <person name="Detter C."/>
            <person name="Tapia R."/>
            <person name="Han C."/>
            <person name="Goodwin L."/>
            <person name="Pitluck S."/>
            <person name="Liolios K."/>
            <person name="Ivanova N."/>
            <person name="Mavromatis K."/>
            <person name="Mikhailova N."/>
            <person name="Pati A."/>
            <person name="Chen A."/>
            <person name="Palaniappan K."/>
            <person name="Land M."/>
            <person name="Hauser L."/>
            <person name="Chang Y."/>
            <person name="Jeffries C."/>
            <person name="Rohde M."/>
            <person name="Sikorski J."/>
            <person name="Pukall R."/>
            <person name="Goker M."/>
            <person name="Woyke T."/>
            <person name="Bristow J."/>
            <person name="Eisen J."/>
            <person name="Markowitz V."/>
            <person name="Hugenholtz P."/>
            <person name="Kyrpides N."/>
            <person name="Klenk H."/>
        </authorList>
    </citation>
    <scope>NUCLEOTIDE SEQUENCE [LARGE SCALE GENOMIC DNA]</scope>
    <source>
        <strain evidence="7">ATCC 9345 / DSM 20595 / CCUG 17215 / LMG 16163 / NBRC 15585 / NCTC 8452 / 11018</strain>
    </source>
</reference>
<dbReference type="Pfam" id="PF17677">
    <property type="entry name" value="Glyco_hydro38C2"/>
    <property type="match status" value="1"/>
</dbReference>
<dbReference type="FunFam" id="1.20.1270.50:FF:000004">
    <property type="entry name" value="alpha-mannosidase 2C1 isoform X1"/>
    <property type="match status" value="1"/>
</dbReference>
<dbReference type="CDD" id="cd10789">
    <property type="entry name" value="GH38N_AMII_ER_cytosolic"/>
    <property type="match status" value="1"/>
</dbReference>
<dbReference type="SUPFAM" id="SSF88713">
    <property type="entry name" value="Glycoside hydrolase/deacetylase"/>
    <property type="match status" value="1"/>
</dbReference>
<organism evidence="6 7">
    <name type="scientific">Arcanobacterium haemolyticum (strain ATCC 9345 / DSM 20595 / CCM 5947 / CCUG 17215 / LMG 16163 / NBRC 15585 / NCTC 8452 / 11018)</name>
    <dbReference type="NCBI Taxonomy" id="644284"/>
    <lineage>
        <taxon>Bacteria</taxon>
        <taxon>Bacillati</taxon>
        <taxon>Actinomycetota</taxon>
        <taxon>Actinomycetes</taxon>
        <taxon>Actinomycetales</taxon>
        <taxon>Actinomycetaceae</taxon>
        <taxon>Arcanobacterium</taxon>
    </lineage>
</organism>
<dbReference type="InterPro" id="IPR028995">
    <property type="entry name" value="Glyco_hydro_57/38_cen_sf"/>
</dbReference>
<dbReference type="Pfam" id="PF22907">
    <property type="entry name" value="Ams1-like_1st"/>
    <property type="match status" value="1"/>
</dbReference>
<name>D7BLK2_ARCHD</name>
<dbReference type="InterPro" id="IPR037094">
    <property type="entry name" value="Glyco_hydro_38_cen_sf"/>
</dbReference>
<dbReference type="Proteomes" id="UP000000376">
    <property type="component" value="Chromosome"/>
</dbReference>
<dbReference type="InterPro" id="IPR027291">
    <property type="entry name" value="Glyco_hydro_38_N_sf"/>
</dbReference>
<dbReference type="InterPro" id="IPR011330">
    <property type="entry name" value="Glyco_hydro/deAcase_b/a-brl"/>
</dbReference>
<keyword evidence="4" id="KW-0326">Glycosidase</keyword>
<comment type="similarity">
    <text evidence="1">Belongs to the glycosyl hydrolase 38 family.</text>
</comment>
<dbReference type="InterPro" id="IPR000602">
    <property type="entry name" value="Glyco_hydro_38_N"/>
</dbReference>
<dbReference type="GO" id="GO:0004559">
    <property type="term" value="F:alpha-mannosidase activity"/>
    <property type="evidence" value="ECO:0007669"/>
    <property type="project" value="InterPro"/>
</dbReference>
<dbReference type="CAZy" id="GH38">
    <property type="family name" value="Glycoside Hydrolase Family 38"/>
</dbReference>
<dbReference type="InterPro" id="IPR054723">
    <property type="entry name" value="Ams1-like_N"/>
</dbReference>
<keyword evidence="7" id="KW-1185">Reference proteome</keyword>
<dbReference type="InterPro" id="IPR015341">
    <property type="entry name" value="Glyco_hydro_38_cen"/>
</dbReference>
<dbReference type="PANTHER" id="PTHR46017:SF1">
    <property type="entry name" value="ALPHA-MANNOSIDASE 2C1"/>
    <property type="match status" value="1"/>
</dbReference>
<dbReference type="Pfam" id="PF07748">
    <property type="entry name" value="Glyco_hydro_38C"/>
    <property type="match status" value="1"/>
</dbReference>
<sequence length="1015" mass="112797">MLSSERVAMDAGLLLTRVKRTLSERIARAQYTPVSQLQLETWRVPDELVDGQEVIGEPTTPPSSAIFTPLNVGETWGKPWQTVWFNVRGTTPRTVPAGDTVEAHIDLGWADHSAGFQSEGLVRDTAGRTIKALNPRNQWIPLPQTPETDVQFSIEAAANPLLLEVLPFQVTMDGDKFTSSHNDMYTLAKADIVIRHTEVVGLTTDITVLYELLEAKGVAAFTNDDFETLYVLNAALDRVDLDDIPGTAAYAREALQPILSRSALPGAHRLSAVGHAHIDSAWLWPIRETKRKVNRTIANVVRLIEDGTGLVFALPAAQHVAWLREEDPELFERVRECVKKGSIVPVGSMWVEPDAVLPSGEAMARQLTEGISFFREALDYECKEIWLPDSFGYSAALPQLAREAGIERFLTQKISWNQTNVFPHHTLQWEGIDGSRIFTHFPPADTYGSEITGAQIRHAVENFKNKGEANCSLLPYGYGDGGGGPTREMMERLDRLEDLRGAPRIVRESPHDFFDRAEEEFPEPPVWVGELYLELHRGTFTSQIATKQGNRRSEALLRETELWCTIAALAGAEYPYAELRDTWRNVLLCQFHDILPGTSVAWVYREVADIYTAVKETCERLMNDAFEFLRHGRTPVRARANATSFSSHGVVALGAEPFSGGADDRANAAESSLSNGVLTIDFAPSGACTQITDATGRTFIPEGQRAGEFSIFQDFPNMWDAWDIDPFYKGSEQVLPLEFVGTGMDDAVATARARSTFGKSEMSIEWRLAPGADFVDVHVEVEWHEREKLLKLGFPVDIHTNKAQYETQMGFIERPTHTNTSWDSAKFEVSTHRWVRLENAGAAWSIANDSTYGWDVSRHSSGRRGTWSLVRATLVKSAVYPDPHQDQGRFTWNFRIHPNASLREAIADGQQINLPLRDVPVSIAAPFTVDGAIVESVSMAPDKSGDVVVRLYEGEGTETTATLTWPGVTVRATDLCYRESAHAPAIASHGDTHTFQIGAFQIVTLRVTQNKENQA</sequence>
<accession>D7BLK2</accession>
<dbReference type="Gene3D" id="2.70.98.30">
    <property type="entry name" value="Golgi alpha-mannosidase II, domain 4"/>
    <property type="match status" value="1"/>
</dbReference>
<dbReference type="EMBL" id="CP002045">
    <property type="protein sequence ID" value="ADH91801.1"/>
    <property type="molecule type" value="Genomic_DNA"/>
</dbReference>
<dbReference type="Gene3D" id="1.20.1270.50">
    <property type="entry name" value="Glycoside hydrolase family 38, central domain"/>
    <property type="match status" value="1"/>
</dbReference>
<keyword evidence="3 6" id="KW-0378">Hydrolase</keyword>
<keyword evidence="2" id="KW-0479">Metal-binding</keyword>
<dbReference type="InterPro" id="IPR041147">
    <property type="entry name" value="GH38_C"/>
</dbReference>
<gene>
    <name evidence="6" type="ordered locus">Arch_0034</name>
</gene>
<dbReference type="Gene3D" id="3.20.110.10">
    <property type="entry name" value="Glycoside hydrolase 38, N terminal domain"/>
    <property type="match status" value="1"/>
</dbReference>
<dbReference type="eggNOG" id="COG0383">
    <property type="taxonomic scope" value="Bacteria"/>
</dbReference>
<dbReference type="GO" id="GO:0030246">
    <property type="term" value="F:carbohydrate binding"/>
    <property type="evidence" value="ECO:0007669"/>
    <property type="project" value="InterPro"/>
</dbReference>
<dbReference type="GO" id="GO:0009313">
    <property type="term" value="P:oligosaccharide catabolic process"/>
    <property type="evidence" value="ECO:0007669"/>
    <property type="project" value="TreeGrafter"/>
</dbReference>
<evidence type="ECO:0000256" key="1">
    <source>
        <dbReference type="ARBA" id="ARBA00009792"/>
    </source>
</evidence>
<dbReference type="STRING" id="644284.Arch_0034"/>
<dbReference type="Pfam" id="PF01074">
    <property type="entry name" value="Glyco_hydro_38N"/>
    <property type="match status" value="1"/>
</dbReference>
<dbReference type="Pfam" id="PF09261">
    <property type="entry name" value="Alpha-mann_mid"/>
    <property type="match status" value="1"/>
</dbReference>
<dbReference type="SMART" id="SM00872">
    <property type="entry name" value="Alpha-mann_mid"/>
    <property type="match status" value="1"/>
</dbReference>
<dbReference type="GO" id="GO:0006013">
    <property type="term" value="P:mannose metabolic process"/>
    <property type="evidence" value="ECO:0007669"/>
    <property type="project" value="InterPro"/>
</dbReference>
<dbReference type="InterPro" id="IPR011682">
    <property type="entry name" value="Glyco_hydro_38_C"/>
</dbReference>